<dbReference type="RefSeq" id="WP_189576067.1">
    <property type="nucleotide sequence ID" value="NZ_BMXV01000004.1"/>
</dbReference>
<evidence type="ECO:0000259" key="1">
    <source>
        <dbReference type="Pfam" id="PF07969"/>
    </source>
</evidence>
<evidence type="ECO:0000313" key="2">
    <source>
        <dbReference type="EMBL" id="GGY73362.1"/>
    </source>
</evidence>
<reference evidence="3" key="1">
    <citation type="journal article" date="2019" name="Int. J. Syst. Evol. Microbiol.">
        <title>The Global Catalogue of Microorganisms (GCM) 10K type strain sequencing project: providing services to taxonomists for standard genome sequencing and annotation.</title>
        <authorList>
            <consortium name="The Broad Institute Genomics Platform"/>
            <consortium name="The Broad Institute Genome Sequencing Center for Infectious Disease"/>
            <person name="Wu L."/>
            <person name="Ma J."/>
        </authorList>
    </citation>
    <scope>NUCLEOTIDE SEQUENCE [LARGE SCALE GENOMIC DNA]</scope>
    <source>
        <strain evidence="3">KCTC 22280</strain>
    </source>
</reference>
<dbReference type="EMBL" id="BMXV01000004">
    <property type="protein sequence ID" value="GGY73362.1"/>
    <property type="molecule type" value="Genomic_DNA"/>
</dbReference>
<dbReference type="NCBIfam" id="NF006685">
    <property type="entry name" value="PRK09230.1"/>
    <property type="match status" value="1"/>
</dbReference>
<dbReference type="Gene3D" id="2.30.40.10">
    <property type="entry name" value="Urease, subunit C, domain 1"/>
    <property type="match status" value="1"/>
</dbReference>
<dbReference type="InterPro" id="IPR032466">
    <property type="entry name" value="Metal_Hydrolase"/>
</dbReference>
<dbReference type="InterPro" id="IPR011059">
    <property type="entry name" value="Metal-dep_hydrolase_composite"/>
</dbReference>
<dbReference type="Gene3D" id="3.20.20.140">
    <property type="entry name" value="Metal-dependent hydrolases"/>
    <property type="match status" value="1"/>
</dbReference>
<dbReference type="PANTHER" id="PTHR32027:SF0">
    <property type="entry name" value="CYTOSINE DEAMINASE"/>
    <property type="match status" value="1"/>
</dbReference>
<dbReference type="PANTHER" id="PTHR32027">
    <property type="entry name" value="CYTOSINE DEAMINASE"/>
    <property type="match status" value="1"/>
</dbReference>
<organism evidence="2 3">
    <name type="scientific">Marinobacter zhanjiangensis</name>
    <dbReference type="NCBI Taxonomy" id="578215"/>
    <lineage>
        <taxon>Bacteria</taxon>
        <taxon>Pseudomonadati</taxon>
        <taxon>Pseudomonadota</taxon>
        <taxon>Gammaproteobacteria</taxon>
        <taxon>Pseudomonadales</taxon>
        <taxon>Marinobacteraceae</taxon>
        <taxon>Marinobacter</taxon>
    </lineage>
</organism>
<dbReference type="InterPro" id="IPR052349">
    <property type="entry name" value="Metallo-hydrolase_Enzymes"/>
</dbReference>
<comment type="caution">
    <text evidence="2">The sequence shown here is derived from an EMBL/GenBank/DDBJ whole genome shotgun (WGS) entry which is preliminary data.</text>
</comment>
<proteinExistence type="predicted"/>
<feature type="domain" description="Amidohydrolase 3" evidence="1">
    <location>
        <begin position="45"/>
        <end position="404"/>
    </location>
</feature>
<sequence>MTDCLDAIVNARLQGREGLHRLAVVNGRFSDITGQQGPVEANSNELDASGNLVSAPFVEPHIHLDAAMTAGEPRWNQSGTLFEGIECWAERKATLTRDDVIARAEQTLKLFADNGIQYVRTHVDVTDPQLTALKAMLEVRERTVASVDLQIVAFPQEGIWSFNNGRELMEEAVRLGADVVGGIPHFEFTRDYGAESVRWLMNLAQKHDRLVDVHCDEIDDPESKFLEVLAAEALRLDYGSRVTASHTCAMGSYNDAYCSRLFRLLKKSGLRFLSMPTESLHLQGRFDGYPKRRGLTRVPELLDAGLKVAFGQDSIRDPWYPLGNGNMLRTLDVGLHGCHMLGMNRIERSLELVTTNGAAALDLKEFGISGGMPARCVVLQGRSPYEVLLGQQPVLASVRDGRVLVRRESQGPDLY</sequence>
<dbReference type="Proteomes" id="UP000601597">
    <property type="component" value="Unassembled WGS sequence"/>
</dbReference>
<dbReference type="SUPFAM" id="SSF51556">
    <property type="entry name" value="Metallo-dependent hydrolases"/>
    <property type="match status" value="1"/>
</dbReference>
<dbReference type="Pfam" id="PF07969">
    <property type="entry name" value="Amidohydro_3"/>
    <property type="match status" value="1"/>
</dbReference>
<protein>
    <submittedName>
        <fullName evidence="2">Cytosine deaminase</fullName>
    </submittedName>
</protein>
<gene>
    <name evidence="2" type="primary">codA</name>
    <name evidence="2" type="ORF">GCM10007071_20640</name>
</gene>
<name>A0ABQ3B392_9GAMM</name>
<evidence type="ECO:0000313" key="3">
    <source>
        <dbReference type="Proteomes" id="UP000601597"/>
    </source>
</evidence>
<keyword evidence="3" id="KW-1185">Reference proteome</keyword>
<dbReference type="CDD" id="cd01293">
    <property type="entry name" value="Bact_CD"/>
    <property type="match status" value="1"/>
</dbReference>
<dbReference type="InterPro" id="IPR013108">
    <property type="entry name" value="Amidohydro_3"/>
</dbReference>
<accession>A0ABQ3B392</accession>